<dbReference type="GeneID" id="9051902"/>
<name>C5LJE8_PERM5</name>
<dbReference type="AlphaFoldDB" id="C5LJE8"/>
<feature type="non-terminal residue" evidence="3">
    <location>
        <position position="1"/>
    </location>
</feature>
<dbReference type="InParanoid" id="C5LJE8"/>
<dbReference type="RefSeq" id="XP_002771332.1">
    <property type="nucleotide sequence ID" value="XM_002771286.1"/>
</dbReference>
<dbReference type="OrthoDB" id="1416748at2759"/>
<accession>C5LJE8</accession>
<dbReference type="EMBL" id="GG682441">
    <property type="protein sequence ID" value="EER03148.1"/>
    <property type="molecule type" value="Genomic_DNA"/>
</dbReference>
<evidence type="ECO:0000256" key="1">
    <source>
        <dbReference type="SAM" id="MobiDB-lite"/>
    </source>
</evidence>
<feature type="domain" description="DUF6570" evidence="2">
    <location>
        <begin position="105"/>
        <end position="237"/>
    </location>
</feature>
<evidence type="ECO:0000313" key="4">
    <source>
        <dbReference type="Proteomes" id="UP000007800"/>
    </source>
</evidence>
<gene>
    <name evidence="3" type="ORF">Pmar_PMAR018404</name>
</gene>
<dbReference type="InterPro" id="IPR046700">
    <property type="entry name" value="DUF6570"/>
</dbReference>
<feature type="non-terminal residue" evidence="3">
    <location>
        <position position="387"/>
    </location>
</feature>
<keyword evidence="4" id="KW-1185">Reference proteome</keyword>
<proteinExistence type="predicted"/>
<protein>
    <recommendedName>
        <fullName evidence="2">DUF6570 domain-containing protein</fullName>
    </recommendedName>
</protein>
<feature type="compositionally biased region" description="Polar residues" evidence="1">
    <location>
        <begin position="245"/>
        <end position="257"/>
    </location>
</feature>
<evidence type="ECO:0000313" key="3">
    <source>
        <dbReference type="EMBL" id="EER03148.1"/>
    </source>
</evidence>
<feature type="region of interest" description="Disordered" evidence="1">
    <location>
        <begin position="245"/>
        <end position="274"/>
    </location>
</feature>
<sequence>NRALRLITPHKRYARRKLRAEEDLFNRHDASVRSIVKRAFGFLKRFDILRYPIYACTSCRRRLFRNGVSAVTPARFLLIQQAVPSADFQPPTGFVCTTCNGYIKKNTRPPLNQANSLGVDPIPDCLARLNNLERRLLCQRYAFMQLNVVAREKTGERVQPKVYGNVVNVPVDHRSVQEAVQSLPRSLDDAGIIYLKLKKRLKLRTSFMFERVRPQRVLEALQWLKDNNPLYREADTSNAENWARTVQGSPLNDSDSSMPIEGEMDSSQCDSDSEDEVSVNNVAPVPTVMIPDENPPESVIRQLARGTARVTVACMAPAENEQPLSLLRDNDSETLSFPHLLPMGRWGLTHARDCRISAQQYFESRLLHEDPRFRQDYEYAECKRVSC</sequence>
<dbReference type="Pfam" id="PF20209">
    <property type="entry name" value="DUF6570"/>
    <property type="match status" value="1"/>
</dbReference>
<dbReference type="Proteomes" id="UP000007800">
    <property type="component" value="Unassembled WGS sequence"/>
</dbReference>
<organism evidence="4">
    <name type="scientific">Perkinsus marinus (strain ATCC 50983 / TXsc)</name>
    <dbReference type="NCBI Taxonomy" id="423536"/>
    <lineage>
        <taxon>Eukaryota</taxon>
        <taxon>Sar</taxon>
        <taxon>Alveolata</taxon>
        <taxon>Perkinsozoa</taxon>
        <taxon>Perkinsea</taxon>
        <taxon>Perkinsida</taxon>
        <taxon>Perkinsidae</taxon>
        <taxon>Perkinsus</taxon>
    </lineage>
</organism>
<evidence type="ECO:0000259" key="2">
    <source>
        <dbReference type="Pfam" id="PF20209"/>
    </source>
</evidence>
<reference evidence="3 4" key="1">
    <citation type="submission" date="2008-07" db="EMBL/GenBank/DDBJ databases">
        <authorList>
            <person name="El-Sayed N."/>
            <person name="Caler E."/>
            <person name="Inman J."/>
            <person name="Amedeo P."/>
            <person name="Hass B."/>
            <person name="Wortman J."/>
        </authorList>
    </citation>
    <scope>NUCLEOTIDE SEQUENCE [LARGE SCALE GENOMIC DNA]</scope>
    <source>
        <strain evidence="4">ATCC 50983 / TXsc</strain>
    </source>
</reference>